<keyword evidence="8" id="KW-1278">Translocase</keyword>
<evidence type="ECO:0000256" key="6">
    <source>
        <dbReference type="ARBA" id="ARBA00022660"/>
    </source>
</evidence>
<keyword evidence="7 16" id="KW-0812">Transmembrane</keyword>
<dbReference type="EC" id="7.1.1.2" evidence="3 16"/>
<dbReference type="Pfam" id="PF01059">
    <property type="entry name" value="Oxidored_q5_N"/>
    <property type="match status" value="1"/>
</dbReference>
<evidence type="ECO:0000256" key="9">
    <source>
        <dbReference type="ARBA" id="ARBA00022982"/>
    </source>
</evidence>
<proteinExistence type="inferred from homology"/>
<dbReference type="PRINTS" id="PR01437">
    <property type="entry name" value="NUOXDRDTASE4"/>
</dbReference>
<keyword evidence="11 16" id="KW-0520">NAD</keyword>
<feature type="transmembrane region" description="Helical" evidence="16">
    <location>
        <begin position="30"/>
        <end position="51"/>
    </location>
</feature>
<feature type="transmembrane region" description="Helical" evidence="16">
    <location>
        <begin position="218"/>
        <end position="239"/>
    </location>
</feature>
<feature type="transmembrane region" description="Helical" evidence="16">
    <location>
        <begin position="189"/>
        <end position="211"/>
    </location>
</feature>
<dbReference type="InterPro" id="IPR001750">
    <property type="entry name" value="ND/Mrp_TM"/>
</dbReference>
<keyword evidence="12 16" id="KW-0830">Ubiquinone</keyword>
<organism evidence="19">
    <name type="scientific">Lumbriclymenella robusta</name>
    <dbReference type="NCBI Taxonomy" id="3138170"/>
    <lineage>
        <taxon>Eukaryota</taxon>
        <taxon>Metazoa</taxon>
        <taxon>Spiralia</taxon>
        <taxon>Lophotrochozoa</taxon>
        <taxon>Annelida</taxon>
        <taxon>Polychaeta</taxon>
        <taxon>Sedentaria</taxon>
        <taxon>Scolecida</taxon>
        <taxon>Maldanidae</taxon>
        <taxon>Lumbriclymenella</taxon>
    </lineage>
</organism>
<evidence type="ECO:0000256" key="15">
    <source>
        <dbReference type="ARBA" id="ARBA00049551"/>
    </source>
</evidence>
<dbReference type="GO" id="GO:0048039">
    <property type="term" value="F:ubiquinone binding"/>
    <property type="evidence" value="ECO:0007669"/>
    <property type="project" value="TreeGrafter"/>
</dbReference>
<dbReference type="InterPro" id="IPR003918">
    <property type="entry name" value="NADH_UbQ_OxRdtase"/>
</dbReference>
<dbReference type="InterPro" id="IPR000260">
    <property type="entry name" value="NADH4_N"/>
</dbReference>
<feature type="transmembrane region" description="Helical" evidence="16">
    <location>
        <begin position="251"/>
        <end position="271"/>
    </location>
</feature>
<feature type="transmembrane region" description="Helical" evidence="16">
    <location>
        <begin position="341"/>
        <end position="362"/>
    </location>
</feature>
<keyword evidence="5 16" id="KW-0813">Transport</keyword>
<gene>
    <name evidence="19" type="primary">nad4</name>
</gene>
<feature type="transmembrane region" description="Helical" evidence="16">
    <location>
        <begin position="428"/>
        <end position="444"/>
    </location>
</feature>
<evidence type="ECO:0000256" key="16">
    <source>
        <dbReference type="RuleBase" id="RU003297"/>
    </source>
</evidence>
<feature type="transmembrane region" description="Helical" evidence="16">
    <location>
        <begin position="280"/>
        <end position="302"/>
    </location>
</feature>
<evidence type="ECO:0000256" key="2">
    <source>
        <dbReference type="ARBA" id="ARBA00009025"/>
    </source>
</evidence>
<feature type="transmembrane region" description="Helical" evidence="16">
    <location>
        <begin position="308"/>
        <end position="329"/>
    </location>
</feature>
<evidence type="ECO:0000256" key="14">
    <source>
        <dbReference type="ARBA" id="ARBA00023136"/>
    </source>
</evidence>
<evidence type="ECO:0000256" key="5">
    <source>
        <dbReference type="ARBA" id="ARBA00022448"/>
    </source>
</evidence>
<dbReference type="GO" id="GO:0008137">
    <property type="term" value="F:NADH dehydrogenase (ubiquinone) activity"/>
    <property type="evidence" value="ECO:0007669"/>
    <property type="project" value="UniProtKB-UniRule"/>
</dbReference>
<comment type="similarity">
    <text evidence="2 16">Belongs to the complex I subunit 4 family.</text>
</comment>
<sequence length="454" mass="51102">MLKFILCSAAPMLILYYGSAFELWIITSSTMLLLTMMMFIMCAPIMSLYPLTKSMFYIDLLSMSLTMLTLWISGLMIIASMSIIQNNQASKSFILNVLSLNTLLMLTFLVNNYMAFYIFFEASLIPTMIIIIGWGYQPERLQAGSYLMLYTVTSSLPLLISLGLVYKSNYSLSMLLMLTGPVSHYMMPLWWLITITAFMVKMPLYMVHLWLPKAHVEAPVAGSMVLAAILLKLGGYGLIRLSSCFWWLPPIFSPIYMPISMWGAVITSMICMRQSDMKSLIAYSSVGHMGLIVAGFMSSTIWGWEGCFTMMIAHGLCSSALFAIANMTYETTQTRSMFMNKGLLSIFPAMSMWWFILSAANMAVPPSLNFLSEIILLSSILSTSTILAIPLAMTAFLSGLYSLLLYTATQHGPVTIYFNPLKLFIHRNYLILTLHALPLFSLFMKTDMSLTWMM</sequence>
<dbReference type="Pfam" id="PF00361">
    <property type="entry name" value="Proton_antipo_M"/>
    <property type="match status" value="1"/>
</dbReference>
<dbReference type="GO" id="GO:0015990">
    <property type="term" value="P:electron transport coupled proton transport"/>
    <property type="evidence" value="ECO:0007669"/>
    <property type="project" value="TreeGrafter"/>
</dbReference>
<feature type="transmembrane region" description="Helical" evidence="16">
    <location>
        <begin position="63"/>
        <end position="84"/>
    </location>
</feature>
<dbReference type="PANTHER" id="PTHR43507:SF20">
    <property type="entry name" value="NADH-UBIQUINONE OXIDOREDUCTASE CHAIN 4"/>
    <property type="match status" value="1"/>
</dbReference>
<evidence type="ECO:0000256" key="3">
    <source>
        <dbReference type="ARBA" id="ARBA00012944"/>
    </source>
</evidence>
<accession>A0AB38ZFZ1</accession>
<evidence type="ECO:0000259" key="18">
    <source>
        <dbReference type="Pfam" id="PF01059"/>
    </source>
</evidence>
<evidence type="ECO:0000256" key="4">
    <source>
        <dbReference type="ARBA" id="ARBA00021006"/>
    </source>
</evidence>
<keyword evidence="14 16" id="KW-0472">Membrane</keyword>
<name>A0AB38ZFZ1_9ANNE</name>
<keyword evidence="13 16" id="KW-0496">Mitochondrion</keyword>
<feature type="domain" description="NADH:quinone oxidoreductase/Mrp antiporter transmembrane" evidence="17">
    <location>
        <begin position="111"/>
        <end position="397"/>
    </location>
</feature>
<evidence type="ECO:0000256" key="10">
    <source>
        <dbReference type="ARBA" id="ARBA00022989"/>
    </source>
</evidence>
<evidence type="ECO:0000256" key="13">
    <source>
        <dbReference type="ARBA" id="ARBA00023128"/>
    </source>
</evidence>
<protein>
    <recommendedName>
        <fullName evidence="4 16">NADH-ubiquinone oxidoreductase chain 4</fullName>
        <ecNumber evidence="3 16">7.1.1.2</ecNumber>
    </recommendedName>
</protein>
<evidence type="ECO:0000256" key="11">
    <source>
        <dbReference type="ARBA" id="ARBA00023027"/>
    </source>
</evidence>
<dbReference type="EMBL" id="OP537514">
    <property type="protein sequence ID" value="WZB40874.1"/>
    <property type="molecule type" value="Genomic_DNA"/>
</dbReference>
<feature type="transmembrane region" description="Helical" evidence="16">
    <location>
        <begin position="147"/>
        <end position="169"/>
    </location>
</feature>
<keyword evidence="6 16" id="KW-0679">Respiratory chain</keyword>
<evidence type="ECO:0000313" key="19">
    <source>
        <dbReference type="EMBL" id="WZB40874.1"/>
    </source>
</evidence>
<evidence type="ECO:0000256" key="7">
    <source>
        <dbReference type="ARBA" id="ARBA00022692"/>
    </source>
</evidence>
<comment type="subcellular location">
    <subcellularLocation>
        <location evidence="1 16">Mitochondrion membrane</location>
        <topology evidence="1 16">Multi-pass membrane protein</topology>
    </subcellularLocation>
</comment>
<comment type="catalytic activity">
    <reaction evidence="15 16">
        <text>a ubiquinone + NADH + 5 H(+)(in) = a ubiquinol + NAD(+) + 4 H(+)(out)</text>
        <dbReference type="Rhea" id="RHEA:29091"/>
        <dbReference type="Rhea" id="RHEA-COMP:9565"/>
        <dbReference type="Rhea" id="RHEA-COMP:9566"/>
        <dbReference type="ChEBI" id="CHEBI:15378"/>
        <dbReference type="ChEBI" id="CHEBI:16389"/>
        <dbReference type="ChEBI" id="CHEBI:17976"/>
        <dbReference type="ChEBI" id="CHEBI:57540"/>
        <dbReference type="ChEBI" id="CHEBI:57945"/>
        <dbReference type="EC" id="7.1.1.2"/>
    </reaction>
</comment>
<evidence type="ECO:0000256" key="8">
    <source>
        <dbReference type="ARBA" id="ARBA00022967"/>
    </source>
</evidence>
<keyword evidence="10 16" id="KW-1133">Transmembrane helix</keyword>
<dbReference type="GO" id="GO:0042773">
    <property type="term" value="P:ATP synthesis coupled electron transport"/>
    <property type="evidence" value="ECO:0007669"/>
    <property type="project" value="InterPro"/>
</dbReference>
<evidence type="ECO:0000256" key="1">
    <source>
        <dbReference type="ARBA" id="ARBA00004225"/>
    </source>
</evidence>
<evidence type="ECO:0000259" key="17">
    <source>
        <dbReference type="Pfam" id="PF00361"/>
    </source>
</evidence>
<evidence type="ECO:0000256" key="12">
    <source>
        <dbReference type="ARBA" id="ARBA00023075"/>
    </source>
</evidence>
<dbReference type="GO" id="GO:0003954">
    <property type="term" value="F:NADH dehydrogenase activity"/>
    <property type="evidence" value="ECO:0007669"/>
    <property type="project" value="TreeGrafter"/>
</dbReference>
<feature type="transmembrane region" description="Helical" evidence="16">
    <location>
        <begin position="114"/>
        <end position="135"/>
    </location>
</feature>
<dbReference type="AlphaFoldDB" id="A0AB38ZFZ1"/>
<reference evidence="19" key="1">
    <citation type="submission" date="2024-08" db="EMBL/GenBank/DDBJ databases">
        <authorList>
            <person name="Mo J."/>
            <person name="Ge M."/>
        </authorList>
    </citation>
    <scope>NUCLEOTIDE SEQUENCE</scope>
</reference>
<comment type="function">
    <text evidence="16">Core subunit of the mitochondrial membrane respiratory chain NADH dehydrogenase (Complex I) which catalyzes electron transfer from NADH through the respiratory chain, using ubiquinone as an electron acceptor. Essential for the catalytic activity and assembly of complex I.</text>
</comment>
<keyword evidence="9 16" id="KW-0249">Electron transport</keyword>
<feature type="transmembrane region" description="Helical" evidence="16">
    <location>
        <begin position="374"/>
        <end position="407"/>
    </location>
</feature>
<dbReference type="GO" id="GO:0031966">
    <property type="term" value="C:mitochondrial membrane"/>
    <property type="evidence" value="ECO:0007669"/>
    <property type="project" value="UniProtKB-SubCell"/>
</dbReference>
<geneLocation type="mitochondrion" evidence="19"/>
<feature type="domain" description="NADH:ubiquinone oxidoreductase chain 4 N-terminal" evidence="18">
    <location>
        <begin position="1"/>
        <end position="107"/>
    </location>
</feature>
<dbReference type="PANTHER" id="PTHR43507">
    <property type="entry name" value="NADH-UBIQUINONE OXIDOREDUCTASE CHAIN 4"/>
    <property type="match status" value="1"/>
</dbReference>